<feature type="transmembrane region" description="Helical" evidence="1">
    <location>
        <begin position="6"/>
        <end position="28"/>
    </location>
</feature>
<keyword evidence="1" id="KW-1133">Transmembrane helix</keyword>
<evidence type="ECO:0000256" key="1">
    <source>
        <dbReference type="SAM" id="Phobius"/>
    </source>
</evidence>
<gene>
    <name evidence="2" type="ORF">DP939_11410</name>
</gene>
<protein>
    <submittedName>
        <fullName evidence="2">Uncharacterized protein</fullName>
    </submittedName>
</protein>
<dbReference type="AlphaFoldDB" id="A0A366M2C4"/>
<dbReference type="Proteomes" id="UP000253303">
    <property type="component" value="Unassembled WGS sequence"/>
</dbReference>
<evidence type="ECO:0000313" key="3">
    <source>
        <dbReference type="Proteomes" id="UP000253303"/>
    </source>
</evidence>
<dbReference type="EMBL" id="QMEY01000003">
    <property type="protein sequence ID" value="RBQ20388.1"/>
    <property type="molecule type" value="Genomic_DNA"/>
</dbReference>
<reference evidence="2 3" key="1">
    <citation type="submission" date="2018-06" db="EMBL/GenBank/DDBJ databases">
        <title>Sphaerisporangium craniellae sp. nov., isolated from a marine sponge in the South China Sea.</title>
        <authorList>
            <person name="Li L."/>
        </authorList>
    </citation>
    <scope>NUCLEOTIDE SEQUENCE [LARGE SCALE GENOMIC DNA]</scope>
    <source>
        <strain evidence="2 3">LHW63015</strain>
    </source>
</reference>
<name>A0A366M2C4_9ACTN</name>
<dbReference type="RefSeq" id="WP_113980581.1">
    <property type="nucleotide sequence ID" value="NZ_QMEY01000003.1"/>
</dbReference>
<keyword evidence="1" id="KW-0472">Membrane</keyword>
<evidence type="ECO:0000313" key="2">
    <source>
        <dbReference type="EMBL" id="RBQ20388.1"/>
    </source>
</evidence>
<proteinExistence type="predicted"/>
<sequence>MSRRTIVIAVSAVCLLAVVAGLLAWFLVDDPPRAAVVRGDRTSAVYAPIAARTQDPAPLTVAEVFAAGQVRSGKVVLNRGETGSPGECAEAVWGDTVTGAVAGCTQALRAGYRTPDGRVAGQFVIFNLADAAAADRLVDALAGRTGGFARLAPGVPDDFDAARSRAHARALGHFVAVSWAAPLIGGPEVDLTRHLVALDTLGQAATARVVRAT</sequence>
<dbReference type="OrthoDB" id="3535684at2"/>
<keyword evidence="1" id="KW-0812">Transmembrane</keyword>
<organism evidence="2 3">
    <name type="scientific">Spongiactinospora rosea</name>
    <dbReference type="NCBI Taxonomy" id="2248750"/>
    <lineage>
        <taxon>Bacteria</taxon>
        <taxon>Bacillati</taxon>
        <taxon>Actinomycetota</taxon>
        <taxon>Actinomycetes</taxon>
        <taxon>Streptosporangiales</taxon>
        <taxon>Streptosporangiaceae</taxon>
        <taxon>Spongiactinospora</taxon>
    </lineage>
</organism>
<accession>A0A366M2C4</accession>
<comment type="caution">
    <text evidence="2">The sequence shown here is derived from an EMBL/GenBank/DDBJ whole genome shotgun (WGS) entry which is preliminary data.</text>
</comment>
<keyword evidence="3" id="KW-1185">Reference proteome</keyword>